<proteinExistence type="predicted"/>
<protein>
    <submittedName>
        <fullName evidence="1">Uncharacterized protein</fullName>
    </submittedName>
</protein>
<sequence>MLTDASALAAALAPGHYSVEYTMVQKREASACEDGFEGLLFVVYTLACTEAFTKLSKKAILDQVGSFDTRRVLDGFDMVPEILPDIDRISMDNTLHAFELTALLDLGVKKALGHAIREKTFPSFIAY</sequence>
<comment type="caution">
    <text evidence="1">The sequence shown here is derived from an EMBL/GenBank/DDBJ whole genome shotgun (WGS) entry which is preliminary data.</text>
</comment>
<accession>A0A5M8PHZ2</accession>
<organism evidence="1 2">
    <name type="scientific">Lasallia pustulata</name>
    <dbReference type="NCBI Taxonomy" id="136370"/>
    <lineage>
        <taxon>Eukaryota</taxon>
        <taxon>Fungi</taxon>
        <taxon>Dikarya</taxon>
        <taxon>Ascomycota</taxon>
        <taxon>Pezizomycotina</taxon>
        <taxon>Lecanoromycetes</taxon>
        <taxon>OSLEUM clade</taxon>
        <taxon>Umbilicariomycetidae</taxon>
        <taxon>Umbilicariales</taxon>
        <taxon>Umbilicariaceae</taxon>
        <taxon>Lasallia</taxon>
    </lineage>
</organism>
<evidence type="ECO:0000313" key="1">
    <source>
        <dbReference type="EMBL" id="KAA6408242.1"/>
    </source>
</evidence>
<evidence type="ECO:0000313" key="2">
    <source>
        <dbReference type="Proteomes" id="UP000324767"/>
    </source>
</evidence>
<dbReference type="AlphaFoldDB" id="A0A5M8PHZ2"/>
<dbReference type="OrthoDB" id="5275938at2759"/>
<dbReference type="EMBL" id="VXIT01000014">
    <property type="protein sequence ID" value="KAA6408242.1"/>
    <property type="molecule type" value="Genomic_DNA"/>
</dbReference>
<gene>
    <name evidence="1" type="ORF">FRX48_07984</name>
</gene>
<dbReference type="Proteomes" id="UP000324767">
    <property type="component" value="Unassembled WGS sequence"/>
</dbReference>
<reference evidence="1 2" key="1">
    <citation type="submission" date="2019-09" db="EMBL/GenBank/DDBJ databases">
        <title>The hologenome of the rock-dwelling lichen Lasallia pustulata.</title>
        <authorList>
            <person name="Greshake Tzovaras B."/>
            <person name="Segers F."/>
            <person name="Bicker A."/>
            <person name="Dal Grande F."/>
            <person name="Otte J."/>
            <person name="Hankeln T."/>
            <person name="Schmitt I."/>
            <person name="Ebersberger I."/>
        </authorList>
    </citation>
    <scope>NUCLEOTIDE SEQUENCE [LARGE SCALE GENOMIC DNA]</scope>
    <source>
        <strain evidence="1">A1-1</strain>
    </source>
</reference>
<name>A0A5M8PHZ2_9LECA</name>